<dbReference type="Proteomes" id="UP001057402">
    <property type="component" value="Chromosome 12"/>
</dbReference>
<reference evidence="2" key="1">
    <citation type="journal article" date="2023" name="Front. Plant Sci.">
        <title>Chromosomal-level genome assembly of Melastoma candidum provides insights into trichome evolution.</title>
        <authorList>
            <person name="Zhong Y."/>
            <person name="Wu W."/>
            <person name="Sun C."/>
            <person name="Zou P."/>
            <person name="Liu Y."/>
            <person name="Dai S."/>
            <person name="Zhou R."/>
        </authorList>
    </citation>
    <scope>NUCLEOTIDE SEQUENCE [LARGE SCALE GENOMIC DNA]</scope>
</reference>
<proteinExistence type="predicted"/>
<sequence length="79" mass="9394">MHSTTSKRKKNDLSLAPQREDHSRIWPLIHTNGVPVRITKNTRICGDCHSAFKFISEFTRRDIIMRDNARFLLFKFRVH</sequence>
<comment type="caution">
    <text evidence="1">The sequence shown here is derived from an EMBL/GenBank/DDBJ whole genome shotgun (WGS) entry which is preliminary data.</text>
</comment>
<name>A0ACB9L3D1_9MYRT</name>
<evidence type="ECO:0000313" key="2">
    <source>
        <dbReference type="Proteomes" id="UP001057402"/>
    </source>
</evidence>
<dbReference type="EMBL" id="CM042891">
    <property type="protein sequence ID" value="KAI4304050.1"/>
    <property type="molecule type" value="Genomic_DNA"/>
</dbReference>
<organism evidence="1 2">
    <name type="scientific">Melastoma candidum</name>
    <dbReference type="NCBI Taxonomy" id="119954"/>
    <lineage>
        <taxon>Eukaryota</taxon>
        <taxon>Viridiplantae</taxon>
        <taxon>Streptophyta</taxon>
        <taxon>Embryophyta</taxon>
        <taxon>Tracheophyta</taxon>
        <taxon>Spermatophyta</taxon>
        <taxon>Magnoliopsida</taxon>
        <taxon>eudicotyledons</taxon>
        <taxon>Gunneridae</taxon>
        <taxon>Pentapetalae</taxon>
        <taxon>rosids</taxon>
        <taxon>malvids</taxon>
        <taxon>Myrtales</taxon>
        <taxon>Melastomataceae</taxon>
        <taxon>Melastomatoideae</taxon>
        <taxon>Melastomateae</taxon>
        <taxon>Melastoma</taxon>
    </lineage>
</organism>
<evidence type="ECO:0000313" key="1">
    <source>
        <dbReference type="EMBL" id="KAI4304050.1"/>
    </source>
</evidence>
<protein>
    <submittedName>
        <fullName evidence="1">Uncharacterized protein</fullName>
    </submittedName>
</protein>
<keyword evidence="2" id="KW-1185">Reference proteome</keyword>
<accession>A0ACB9L3D1</accession>
<gene>
    <name evidence="1" type="ORF">MLD38_039614</name>
</gene>